<reference evidence="1 2" key="1">
    <citation type="journal article" date="2006" name="Int. J. Syst. Evol. Microbiol.">
        <title>Dyella yeojuensis sp. nov., isolated from greenhouse soil in Korea.</title>
        <authorList>
            <person name="Kim B.Y."/>
            <person name="Weon H.Y."/>
            <person name="Lee K.H."/>
            <person name="Seok S.J."/>
            <person name="Kwon S.W."/>
            <person name="Go S.J."/>
            <person name="Stackebrandt E."/>
        </authorList>
    </citation>
    <scope>NUCLEOTIDE SEQUENCE [LARGE SCALE GENOMIC DNA]</scope>
    <source>
        <strain evidence="1 2">DSM 17673</strain>
    </source>
</reference>
<dbReference type="Proteomes" id="UP000518878">
    <property type="component" value="Unassembled WGS sequence"/>
</dbReference>
<dbReference type="RefSeq" id="WP_166700818.1">
    <property type="nucleotide sequence ID" value="NZ_JAAQTL010000002.1"/>
</dbReference>
<sequence length="238" mass="26796">MMLVSTLPIENKWLRDYAPSEAGTLPDADITLPECRVDPSATIDGWITGVRDVEDAFVRLARPFQLALQRLECERPHVMEQAFDLVSQGGRFRVVDTDLEQADRDWIETELNRDGELARLADAFNRQVVRTYETDHGTRNESGDLLARTGFLADGGAAIDYAGLHGSVDESVKLRSLLRDVNDARLPWWMKESSRYQLGGRLVQSYIVGEITQYVVRPDGSGEVQTTRGSILREDLWA</sequence>
<keyword evidence="2" id="KW-1185">Reference proteome</keyword>
<accession>A0A7X5QX34</accession>
<name>A0A7X5QX34_9GAMM</name>
<organism evidence="1 2">
    <name type="scientific">Luteibacter yeojuensis</name>
    <dbReference type="NCBI Taxonomy" id="345309"/>
    <lineage>
        <taxon>Bacteria</taxon>
        <taxon>Pseudomonadati</taxon>
        <taxon>Pseudomonadota</taxon>
        <taxon>Gammaproteobacteria</taxon>
        <taxon>Lysobacterales</taxon>
        <taxon>Rhodanobacteraceae</taxon>
        <taxon>Luteibacter</taxon>
    </lineage>
</organism>
<evidence type="ECO:0000313" key="2">
    <source>
        <dbReference type="Proteomes" id="UP000518878"/>
    </source>
</evidence>
<dbReference type="AlphaFoldDB" id="A0A7X5QX34"/>
<comment type="caution">
    <text evidence="1">The sequence shown here is derived from an EMBL/GenBank/DDBJ whole genome shotgun (WGS) entry which is preliminary data.</text>
</comment>
<dbReference type="EMBL" id="JAAQTL010000002">
    <property type="protein sequence ID" value="NID17018.1"/>
    <property type="molecule type" value="Genomic_DNA"/>
</dbReference>
<protein>
    <submittedName>
        <fullName evidence="1">Uncharacterized protein</fullName>
    </submittedName>
</protein>
<gene>
    <name evidence="1" type="ORF">HBF32_16195</name>
</gene>
<evidence type="ECO:0000313" key="1">
    <source>
        <dbReference type="EMBL" id="NID17018.1"/>
    </source>
</evidence>
<proteinExistence type="predicted"/>